<feature type="binding site" evidence="5">
    <location>
        <position position="342"/>
    </location>
    <ligand>
        <name>Zn(2+)</name>
        <dbReference type="ChEBI" id="CHEBI:29105"/>
        <note>catalytic</note>
    </ligand>
</feature>
<dbReference type="InterPro" id="IPR024079">
    <property type="entry name" value="MetalloPept_cat_dom_sf"/>
</dbReference>
<evidence type="ECO:0000256" key="2">
    <source>
        <dbReference type="ARBA" id="ARBA00022801"/>
    </source>
</evidence>
<dbReference type="GO" id="GO:0046872">
    <property type="term" value="F:metal ion binding"/>
    <property type="evidence" value="ECO:0007669"/>
    <property type="project" value="UniProtKB-KW"/>
</dbReference>
<dbReference type="EMBL" id="GFPF01004965">
    <property type="protein sequence ID" value="MAA16111.1"/>
    <property type="molecule type" value="Transcribed_RNA"/>
</dbReference>
<dbReference type="AlphaFoldDB" id="A0A224YNF5"/>
<feature type="compositionally biased region" description="Basic residues" evidence="6">
    <location>
        <begin position="161"/>
        <end position="173"/>
    </location>
</feature>
<dbReference type="Pfam" id="PF13688">
    <property type="entry name" value="Reprolysin_5"/>
    <property type="match status" value="1"/>
</dbReference>
<organism evidence="9">
    <name type="scientific">Rhipicephalus zambeziensis</name>
    <dbReference type="NCBI Taxonomy" id="60191"/>
    <lineage>
        <taxon>Eukaryota</taxon>
        <taxon>Metazoa</taxon>
        <taxon>Ecdysozoa</taxon>
        <taxon>Arthropoda</taxon>
        <taxon>Chelicerata</taxon>
        <taxon>Arachnida</taxon>
        <taxon>Acari</taxon>
        <taxon>Parasitiformes</taxon>
        <taxon>Ixodida</taxon>
        <taxon>Ixodoidea</taxon>
        <taxon>Ixodidae</taxon>
        <taxon>Rhipicephalinae</taxon>
        <taxon>Rhipicephalus</taxon>
        <taxon>Rhipicephalus</taxon>
    </lineage>
</organism>
<feature type="binding site" evidence="5">
    <location>
        <position position="332"/>
    </location>
    <ligand>
        <name>Zn(2+)</name>
        <dbReference type="ChEBI" id="CHEBI:29105"/>
        <note>catalytic</note>
    </ligand>
</feature>
<dbReference type="CDD" id="cd04272">
    <property type="entry name" value="ZnMc_salivary_gland_MPs"/>
    <property type="match status" value="1"/>
</dbReference>
<keyword evidence="2" id="KW-0378">Hydrolase</keyword>
<protein>
    <submittedName>
        <fullName evidence="9">Reprolysin</fullName>
    </submittedName>
</protein>
<feature type="signal peptide" evidence="7">
    <location>
        <begin position="1"/>
        <end position="21"/>
    </location>
</feature>
<evidence type="ECO:0000256" key="7">
    <source>
        <dbReference type="SAM" id="SignalP"/>
    </source>
</evidence>
<dbReference type="PANTHER" id="PTHR11905">
    <property type="entry name" value="ADAM A DISINTEGRIN AND METALLOPROTEASE DOMAIN"/>
    <property type="match status" value="1"/>
</dbReference>
<keyword evidence="5" id="KW-0479">Metal-binding</keyword>
<comment type="caution">
    <text evidence="5">Lacks conserved residue(s) required for the propagation of feature annotation.</text>
</comment>
<keyword evidence="3 5" id="KW-0862">Zinc</keyword>
<evidence type="ECO:0000256" key="5">
    <source>
        <dbReference type="PROSITE-ProRule" id="PRU00276"/>
    </source>
</evidence>
<evidence type="ECO:0000313" key="9">
    <source>
        <dbReference type="EMBL" id="MAA16111.1"/>
    </source>
</evidence>
<sequence length="479" mass="54914">MNSREMLTIFIALQFLGCWGAKEERIVYPFILEERTTGTNLALMVNDDITLNLERSSVLADELLFVTSGKQKDHVERVDTSFIQKNLYHDTHRQSSVMVRSMDGAVEVEGILDSQLRIKPLAGERSLEGRIPHKIYEVEENGDFTHGTNFRRIENRERTPRKSSPHRRNNTKNHAKETPQQDEDLFKVEVHVISDNEHQQNFRKNEELIGYIAIMLNAVNLRYSDMARPKVSFVLVGITRSTDDVFETPVKSYLNADKTLNGLWKFLDDGRVPGKPDLVFLSTGMDMAKIKDGKLDTSVSGLAFIGTVCQRNRVGLGEDTATTYAGTHTMAHELCHLLGSPHDTTPECPWEEGFMMSYVDGGLKKYRLSPCSKKSVRKIYRKLPPECIEVKTEINYMTKYKKYPGQTVRESYYCKKYLKKPGKKFFVRRKEELNEKCKMQCCYTEYPRTTCWTLKILSGMSCGNGKTCKRGVCGFHKFA</sequence>
<evidence type="ECO:0000256" key="6">
    <source>
        <dbReference type="SAM" id="MobiDB-lite"/>
    </source>
</evidence>
<proteinExistence type="predicted"/>
<dbReference type="SUPFAM" id="SSF55486">
    <property type="entry name" value="Metalloproteases ('zincins'), catalytic domain"/>
    <property type="match status" value="1"/>
</dbReference>
<keyword evidence="1" id="KW-0645">Protease</keyword>
<reference evidence="9" key="1">
    <citation type="journal article" date="2017" name="Parasit. Vectors">
        <title>Sialotranscriptomics of Rhipicephalus zambeziensis reveals intricate expression profiles of secretory proteins and suggests tight temporal transcriptional regulation during blood-feeding.</title>
        <authorList>
            <person name="de Castro M.H."/>
            <person name="de Klerk D."/>
            <person name="Pienaar R."/>
            <person name="Rees D.J.G."/>
            <person name="Mans B.J."/>
        </authorList>
    </citation>
    <scope>NUCLEOTIDE SEQUENCE</scope>
    <source>
        <tissue evidence="9">Salivary glands</tissue>
    </source>
</reference>
<feature type="region of interest" description="Disordered" evidence="6">
    <location>
        <begin position="146"/>
        <end position="183"/>
    </location>
</feature>
<feature type="compositionally biased region" description="Basic and acidic residues" evidence="6">
    <location>
        <begin position="174"/>
        <end position="183"/>
    </location>
</feature>
<dbReference type="GO" id="GO:0006509">
    <property type="term" value="P:membrane protein ectodomain proteolysis"/>
    <property type="evidence" value="ECO:0007669"/>
    <property type="project" value="TreeGrafter"/>
</dbReference>
<dbReference type="GO" id="GO:0004222">
    <property type="term" value="F:metalloendopeptidase activity"/>
    <property type="evidence" value="ECO:0007669"/>
    <property type="project" value="InterPro"/>
</dbReference>
<dbReference type="InterPro" id="IPR001590">
    <property type="entry name" value="Peptidase_M12B"/>
</dbReference>
<keyword evidence="4" id="KW-0482">Metalloprotease</keyword>
<name>A0A224YNF5_9ACAR</name>
<keyword evidence="7" id="KW-0732">Signal</keyword>
<accession>A0A224YNF5</accession>
<feature type="compositionally biased region" description="Basic and acidic residues" evidence="6">
    <location>
        <begin position="151"/>
        <end position="160"/>
    </location>
</feature>
<dbReference type="InterPro" id="IPR034030">
    <property type="entry name" value="ZnMc_salivary_gland_MPs"/>
</dbReference>
<feature type="binding site" evidence="5">
    <location>
        <position position="336"/>
    </location>
    <ligand>
        <name>Zn(2+)</name>
        <dbReference type="ChEBI" id="CHEBI:29105"/>
        <note>catalytic</note>
    </ligand>
</feature>
<feature type="chain" id="PRO_5012240087" evidence="7">
    <location>
        <begin position="22"/>
        <end position="479"/>
    </location>
</feature>
<evidence type="ECO:0000256" key="3">
    <source>
        <dbReference type="ARBA" id="ARBA00022833"/>
    </source>
</evidence>
<feature type="active site" evidence="5">
    <location>
        <position position="333"/>
    </location>
</feature>
<evidence type="ECO:0000256" key="1">
    <source>
        <dbReference type="ARBA" id="ARBA00022670"/>
    </source>
</evidence>
<evidence type="ECO:0000256" key="4">
    <source>
        <dbReference type="ARBA" id="ARBA00023049"/>
    </source>
</evidence>
<evidence type="ECO:0000259" key="8">
    <source>
        <dbReference type="PROSITE" id="PS50215"/>
    </source>
</evidence>
<dbReference type="PANTHER" id="PTHR11905:SF159">
    <property type="entry name" value="ADAM METALLOPROTEASE"/>
    <property type="match status" value="1"/>
</dbReference>
<dbReference type="Gene3D" id="3.40.390.10">
    <property type="entry name" value="Collagenase (Catalytic Domain)"/>
    <property type="match status" value="1"/>
</dbReference>
<feature type="domain" description="Peptidase M12B" evidence="8">
    <location>
        <begin position="186"/>
        <end position="392"/>
    </location>
</feature>
<dbReference type="PROSITE" id="PS50215">
    <property type="entry name" value="ADAM_MEPRO"/>
    <property type="match status" value="1"/>
</dbReference>